<dbReference type="PANTHER" id="PTHR46825">
    <property type="entry name" value="D-ALANYL-D-ALANINE-CARBOXYPEPTIDASE/ENDOPEPTIDASE AMPH"/>
    <property type="match status" value="1"/>
</dbReference>
<proteinExistence type="predicted"/>
<evidence type="ECO:0000313" key="3">
    <source>
        <dbReference type="EMBL" id="RPE12811.1"/>
    </source>
</evidence>
<feature type="domain" description="Beta-lactamase-related" evidence="2">
    <location>
        <begin position="31"/>
        <end position="327"/>
    </location>
</feature>
<dbReference type="PANTHER" id="PTHR46825:SF9">
    <property type="entry name" value="BETA-LACTAMASE-RELATED DOMAIN-CONTAINING PROTEIN"/>
    <property type="match status" value="1"/>
</dbReference>
<name>A0A3N4Q5L0_9BACT</name>
<dbReference type="SUPFAM" id="SSF56601">
    <property type="entry name" value="beta-lactamase/transpeptidase-like"/>
    <property type="match status" value="1"/>
</dbReference>
<reference evidence="3 4" key="1">
    <citation type="submission" date="2018-11" db="EMBL/GenBank/DDBJ databases">
        <title>Chitinophaga lutea sp.nov., isolate from arsenic contaminated soil.</title>
        <authorList>
            <person name="Zong Y."/>
        </authorList>
    </citation>
    <scope>NUCLEOTIDE SEQUENCE [LARGE SCALE GENOMIC DNA]</scope>
    <source>
        <strain evidence="3 4">ZY74</strain>
    </source>
</reference>
<sequence length="439" mass="48366">MSIKTLCLGLLILAYCIPGYTQAPDTAKLNRFFDRLAEKNKAMGTLCIVKDGKVQYSRSIGYSRISADGKIPASATTRYRIGSVTKMFTATMIFQLAEKNRLKLSDTLGKYFPQMPNAGKITIAHILGHRSGLPPIYADRESRLPKTVPRTKEEMLASMAKGTPEFEPGARYAYSNAGYFLLGCLIEKLTGEPYEKTLQEQITGKIGLHDTYPAGTTADNRESASFHYISEWQNGPETHPSILFGAGFLVSTPPDLAKFIRALFDGQLISRSDLNRMIQERSGIDTFQFAGKTYYGHTGGVDGFGAWLAYLPEEKLALAYATNGKVYPVGNIMNGITDIYGNRPFTIPSFEPFAVSIDVLDKYVGVYGTSEAPVKFTITRNGATLYAQPPGQTSPFPLEPTAVDKFRLEGPGIVFEFDPAKKQMIVKRGGGQRVFNKEN</sequence>
<keyword evidence="1" id="KW-0732">Signal</keyword>
<accession>A0A3N4Q5L0</accession>
<gene>
    <name evidence="3" type="ORF">EGT74_04500</name>
</gene>
<dbReference type="EMBL" id="RPDH01000001">
    <property type="protein sequence ID" value="RPE12811.1"/>
    <property type="molecule type" value="Genomic_DNA"/>
</dbReference>
<feature type="signal peptide" evidence="1">
    <location>
        <begin position="1"/>
        <end position="23"/>
    </location>
</feature>
<dbReference type="InterPro" id="IPR001466">
    <property type="entry name" value="Beta-lactam-related"/>
</dbReference>
<keyword evidence="3" id="KW-0378">Hydrolase</keyword>
<evidence type="ECO:0000256" key="1">
    <source>
        <dbReference type="SAM" id="SignalP"/>
    </source>
</evidence>
<organism evidence="3 4">
    <name type="scientific">Chitinophaga lutea</name>
    <dbReference type="NCBI Taxonomy" id="2488634"/>
    <lineage>
        <taxon>Bacteria</taxon>
        <taxon>Pseudomonadati</taxon>
        <taxon>Bacteroidota</taxon>
        <taxon>Chitinophagia</taxon>
        <taxon>Chitinophagales</taxon>
        <taxon>Chitinophagaceae</taxon>
        <taxon>Chitinophaga</taxon>
    </lineage>
</organism>
<evidence type="ECO:0000313" key="4">
    <source>
        <dbReference type="Proteomes" id="UP000278351"/>
    </source>
</evidence>
<dbReference type="GO" id="GO:0016787">
    <property type="term" value="F:hydrolase activity"/>
    <property type="evidence" value="ECO:0007669"/>
    <property type="project" value="UniProtKB-KW"/>
</dbReference>
<dbReference type="RefSeq" id="WP_123845327.1">
    <property type="nucleotide sequence ID" value="NZ_RPDH01000001.1"/>
</dbReference>
<dbReference type="Pfam" id="PF00144">
    <property type="entry name" value="Beta-lactamase"/>
    <property type="match status" value="1"/>
</dbReference>
<dbReference type="InterPro" id="IPR050491">
    <property type="entry name" value="AmpC-like"/>
</dbReference>
<dbReference type="Gene3D" id="3.40.710.10">
    <property type="entry name" value="DD-peptidase/beta-lactamase superfamily"/>
    <property type="match status" value="1"/>
</dbReference>
<keyword evidence="4" id="KW-1185">Reference proteome</keyword>
<comment type="caution">
    <text evidence="3">The sequence shown here is derived from an EMBL/GenBank/DDBJ whole genome shotgun (WGS) entry which is preliminary data.</text>
</comment>
<dbReference type="Proteomes" id="UP000278351">
    <property type="component" value="Unassembled WGS sequence"/>
</dbReference>
<feature type="chain" id="PRO_5018283946" evidence="1">
    <location>
        <begin position="24"/>
        <end position="439"/>
    </location>
</feature>
<dbReference type="OrthoDB" id="9793489at2"/>
<evidence type="ECO:0000259" key="2">
    <source>
        <dbReference type="Pfam" id="PF00144"/>
    </source>
</evidence>
<dbReference type="InterPro" id="IPR012338">
    <property type="entry name" value="Beta-lactam/transpept-like"/>
</dbReference>
<dbReference type="AlphaFoldDB" id="A0A3N4Q5L0"/>
<protein>
    <submittedName>
        <fullName evidence="3">Class A beta-lactamase-related serine hydrolase</fullName>
    </submittedName>
</protein>